<keyword evidence="5" id="KW-0949">S-adenosyl-L-methionine</keyword>
<dbReference type="Pfam" id="PF03705">
    <property type="entry name" value="CheR_N"/>
    <property type="match status" value="1"/>
</dbReference>
<dbReference type="InterPro" id="IPR022641">
    <property type="entry name" value="CheR_N"/>
</dbReference>
<dbReference type="PRINTS" id="PR00996">
    <property type="entry name" value="CHERMTFRASE"/>
</dbReference>
<dbReference type="Gene3D" id="1.10.155.10">
    <property type="entry name" value="Chemotaxis receptor methyltransferase CheR, N-terminal domain"/>
    <property type="match status" value="1"/>
</dbReference>
<evidence type="ECO:0000259" key="6">
    <source>
        <dbReference type="PROSITE" id="PS50123"/>
    </source>
</evidence>
<dbReference type="PROSITE" id="PS50123">
    <property type="entry name" value="CHER"/>
    <property type="match status" value="1"/>
</dbReference>
<dbReference type="EC" id="2.1.1.80" evidence="2"/>
<accession>A0ABQ1PF95</accession>
<sequence length="300" mass="34421">MSKGYTVQRTPNWSLQQLPEMDTQQFHQWQALLEARTGVCVTDQRRVFLQTSLGTRMRELEIEDYQSYYEYVTQGPAGAIEWSALIDRLTVRETSFMRHRPSFDRVQSHLEGLLAARAADQPLQLWSLGCASGEEAYSLALITEQCLVDAAGTVPEYAIWATDISLKALEQARAARYPASRMGGLTEAEKNRWMQPVDGDKLEILPALRDRICFTRLNILELAQAPIRDLDIIFCQNLLIYFRRWRRRDLLNLLAKKLAPGGMLIIGLGEIVDWNNPLLERVPDDRVQAYVRRVSHESLE</sequence>
<dbReference type="GO" id="GO:0008168">
    <property type="term" value="F:methyltransferase activity"/>
    <property type="evidence" value="ECO:0007669"/>
    <property type="project" value="UniProtKB-KW"/>
</dbReference>
<evidence type="ECO:0000256" key="3">
    <source>
        <dbReference type="ARBA" id="ARBA00022603"/>
    </source>
</evidence>
<gene>
    <name evidence="7" type="primary">pilK</name>
    <name evidence="7" type="ORF">GCM10007418_14360</name>
</gene>
<dbReference type="RefSeq" id="WP_188434352.1">
    <property type="nucleotide sequence ID" value="NZ_BMFF01000002.1"/>
</dbReference>
<keyword evidence="8" id="KW-1185">Reference proteome</keyword>
<evidence type="ECO:0000256" key="1">
    <source>
        <dbReference type="ARBA" id="ARBA00001541"/>
    </source>
</evidence>
<dbReference type="Proteomes" id="UP000638188">
    <property type="component" value="Unassembled WGS sequence"/>
</dbReference>
<comment type="caution">
    <text evidence="7">The sequence shown here is derived from an EMBL/GenBank/DDBJ whole genome shotgun (WGS) entry which is preliminary data.</text>
</comment>
<name>A0ABQ1PF95_9GAMM</name>
<dbReference type="GO" id="GO:0032259">
    <property type="term" value="P:methylation"/>
    <property type="evidence" value="ECO:0007669"/>
    <property type="project" value="UniProtKB-KW"/>
</dbReference>
<dbReference type="EMBL" id="BMFF01000002">
    <property type="protein sequence ID" value="GGC95950.1"/>
    <property type="molecule type" value="Genomic_DNA"/>
</dbReference>
<evidence type="ECO:0000256" key="5">
    <source>
        <dbReference type="ARBA" id="ARBA00022691"/>
    </source>
</evidence>
<dbReference type="SMART" id="SM00138">
    <property type="entry name" value="MeTrc"/>
    <property type="match status" value="1"/>
</dbReference>
<dbReference type="Pfam" id="PF01739">
    <property type="entry name" value="CheR"/>
    <property type="match status" value="1"/>
</dbReference>
<evidence type="ECO:0000256" key="2">
    <source>
        <dbReference type="ARBA" id="ARBA00012534"/>
    </source>
</evidence>
<dbReference type="SUPFAM" id="SSF53335">
    <property type="entry name" value="S-adenosyl-L-methionine-dependent methyltransferases"/>
    <property type="match status" value="1"/>
</dbReference>
<evidence type="ECO:0000256" key="4">
    <source>
        <dbReference type="ARBA" id="ARBA00022679"/>
    </source>
</evidence>
<dbReference type="InterPro" id="IPR029063">
    <property type="entry name" value="SAM-dependent_MTases_sf"/>
</dbReference>
<proteinExistence type="predicted"/>
<dbReference type="SUPFAM" id="SSF47757">
    <property type="entry name" value="Chemotaxis receptor methyltransferase CheR, N-terminal domain"/>
    <property type="match status" value="1"/>
</dbReference>
<protein>
    <recommendedName>
        <fullName evidence="2">protein-glutamate O-methyltransferase</fullName>
        <ecNumber evidence="2">2.1.1.80</ecNumber>
    </recommendedName>
</protein>
<dbReference type="InterPro" id="IPR050903">
    <property type="entry name" value="Bact_Chemotaxis_MeTrfase"/>
</dbReference>
<dbReference type="InterPro" id="IPR000780">
    <property type="entry name" value="CheR_MeTrfase"/>
</dbReference>
<keyword evidence="4" id="KW-0808">Transferase</keyword>
<dbReference type="InterPro" id="IPR022642">
    <property type="entry name" value="CheR_C"/>
</dbReference>
<organism evidence="7 8">
    <name type="scientific">Halopseudomonas salina</name>
    <dbReference type="NCBI Taxonomy" id="1323744"/>
    <lineage>
        <taxon>Bacteria</taxon>
        <taxon>Pseudomonadati</taxon>
        <taxon>Pseudomonadota</taxon>
        <taxon>Gammaproteobacteria</taxon>
        <taxon>Pseudomonadales</taxon>
        <taxon>Pseudomonadaceae</taxon>
        <taxon>Halopseudomonas</taxon>
    </lineage>
</organism>
<dbReference type="InterPro" id="IPR036804">
    <property type="entry name" value="CheR_N_sf"/>
</dbReference>
<reference evidence="8" key="1">
    <citation type="journal article" date="2019" name="Int. J. Syst. Evol. Microbiol.">
        <title>The Global Catalogue of Microorganisms (GCM) 10K type strain sequencing project: providing services to taxonomists for standard genome sequencing and annotation.</title>
        <authorList>
            <consortium name="The Broad Institute Genomics Platform"/>
            <consortium name="The Broad Institute Genome Sequencing Center for Infectious Disease"/>
            <person name="Wu L."/>
            <person name="Ma J."/>
        </authorList>
    </citation>
    <scope>NUCLEOTIDE SEQUENCE [LARGE SCALE GENOMIC DNA]</scope>
    <source>
        <strain evidence="8">CGMCC 1.12482</strain>
    </source>
</reference>
<comment type="catalytic activity">
    <reaction evidence="1">
        <text>L-glutamyl-[protein] + S-adenosyl-L-methionine = [protein]-L-glutamate 5-O-methyl ester + S-adenosyl-L-homocysteine</text>
        <dbReference type="Rhea" id="RHEA:24452"/>
        <dbReference type="Rhea" id="RHEA-COMP:10208"/>
        <dbReference type="Rhea" id="RHEA-COMP:10311"/>
        <dbReference type="ChEBI" id="CHEBI:29973"/>
        <dbReference type="ChEBI" id="CHEBI:57856"/>
        <dbReference type="ChEBI" id="CHEBI:59789"/>
        <dbReference type="ChEBI" id="CHEBI:82795"/>
        <dbReference type="EC" id="2.1.1.80"/>
    </reaction>
</comment>
<feature type="domain" description="CheR-type methyltransferase" evidence="6">
    <location>
        <begin position="14"/>
        <end position="297"/>
    </location>
</feature>
<dbReference type="Gene3D" id="3.40.50.150">
    <property type="entry name" value="Vaccinia Virus protein VP39"/>
    <property type="match status" value="1"/>
</dbReference>
<evidence type="ECO:0000313" key="8">
    <source>
        <dbReference type="Proteomes" id="UP000638188"/>
    </source>
</evidence>
<evidence type="ECO:0000313" key="7">
    <source>
        <dbReference type="EMBL" id="GGC95950.1"/>
    </source>
</evidence>
<keyword evidence="3 7" id="KW-0489">Methyltransferase</keyword>
<dbReference type="PANTHER" id="PTHR24422:SF19">
    <property type="entry name" value="CHEMOTAXIS PROTEIN METHYLTRANSFERASE"/>
    <property type="match status" value="1"/>
</dbReference>
<dbReference type="PANTHER" id="PTHR24422">
    <property type="entry name" value="CHEMOTAXIS PROTEIN METHYLTRANSFERASE"/>
    <property type="match status" value="1"/>
</dbReference>